<accession>A0A6A5F0P1</accession>
<gene>
    <name evidence="1" type="ORF">PFLUV_G00007310</name>
</gene>
<dbReference type="EMBL" id="VHII01000001">
    <property type="protein sequence ID" value="KAF1395031.1"/>
    <property type="molecule type" value="Genomic_DNA"/>
</dbReference>
<proteinExistence type="predicted"/>
<reference evidence="1 2" key="1">
    <citation type="submission" date="2019-06" db="EMBL/GenBank/DDBJ databases">
        <title>A chromosome-scale genome assembly of the European perch, Perca fluviatilis.</title>
        <authorList>
            <person name="Roques C."/>
            <person name="Zahm M."/>
            <person name="Cabau C."/>
            <person name="Klopp C."/>
            <person name="Bouchez O."/>
            <person name="Donnadieu C."/>
            <person name="Kuhl H."/>
            <person name="Gislard M."/>
            <person name="Guendouz S."/>
            <person name="Journot L."/>
            <person name="Haffray P."/>
            <person name="Bestin A."/>
            <person name="Morvezen R."/>
            <person name="Feron R."/>
            <person name="Wen M."/>
            <person name="Jouanno E."/>
            <person name="Herpin A."/>
            <person name="Schartl M."/>
            <person name="Postlethwait J."/>
            <person name="Schaerlinger B."/>
            <person name="Chardard D."/>
            <person name="Lecocq T."/>
            <person name="Poncet C."/>
            <person name="Jaffrelo L."/>
            <person name="Lampietro C."/>
            <person name="Guiguen Y."/>
        </authorList>
    </citation>
    <scope>NUCLEOTIDE SEQUENCE [LARGE SCALE GENOMIC DNA]</scope>
    <source>
        <tissue evidence="1">Blood</tissue>
    </source>
</reference>
<dbReference type="AlphaFoldDB" id="A0A6A5F0P1"/>
<organism evidence="1 2">
    <name type="scientific">Perca fluviatilis</name>
    <name type="common">European perch</name>
    <dbReference type="NCBI Taxonomy" id="8168"/>
    <lineage>
        <taxon>Eukaryota</taxon>
        <taxon>Metazoa</taxon>
        <taxon>Chordata</taxon>
        <taxon>Craniata</taxon>
        <taxon>Vertebrata</taxon>
        <taxon>Euteleostomi</taxon>
        <taxon>Actinopterygii</taxon>
        <taxon>Neopterygii</taxon>
        <taxon>Teleostei</taxon>
        <taxon>Neoteleostei</taxon>
        <taxon>Acanthomorphata</taxon>
        <taxon>Eupercaria</taxon>
        <taxon>Perciformes</taxon>
        <taxon>Percoidei</taxon>
        <taxon>Percidae</taxon>
        <taxon>Percinae</taxon>
        <taxon>Perca</taxon>
    </lineage>
</organism>
<sequence length="106" mass="11724">MRGSRKIWQRQKVSSAVYCAGISSAEKRPFQKTRGRMRRPVGRAAKIWRSEAQCVARHPPQIFRQPPAGRSDSVGTCLTGVGCRCGRCPQVHGETAECFSGEISSF</sequence>
<keyword evidence="2" id="KW-1185">Reference proteome</keyword>
<dbReference type="Proteomes" id="UP000465112">
    <property type="component" value="Chromosome 1"/>
</dbReference>
<protein>
    <submittedName>
        <fullName evidence="1">Uncharacterized protein</fullName>
    </submittedName>
</protein>
<evidence type="ECO:0000313" key="1">
    <source>
        <dbReference type="EMBL" id="KAF1395031.1"/>
    </source>
</evidence>
<comment type="caution">
    <text evidence="1">The sequence shown here is derived from an EMBL/GenBank/DDBJ whole genome shotgun (WGS) entry which is preliminary data.</text>
</comment>
<name>A0A6A5F0P1_PERFL</name>
<evidence type="ECO:0000313" key="2">
    <source>
        <dbReference type="Proteomes" id="UP000465112"/>
    </source>
</evidence>